<name>A0AAE3QU98_9BACT</name>
<keyword evidence="3" id="KW-0436">Ligase</keyword>
<sequence>MFTSYEKIEEGLLNRGLTQEHYRQIQKAEWVVTEKLHGANFCVVLTAQDIQYAKRKEILLPEDDFFGYQDLVEKLEGKFLEIQDLLQKKGLLKAEETALLYGELCGGGYPHPDIEPNPLVDLVQSGIYYSPNIEFCIFDIAIQNETSDVAKKYLDYDTMTSLCNQVGLIYAEALLIGSYEEALHFDIHFESRLPAKLNLPRLPFPNPAEGVVIKPRVSFVLTTPKEIFRPVLKMKIREFSEVQFHQSEKWNAFEPKGKTTRLIRDILRLVNANRVSNAVSKIGRVKASDSHKVAQLSQYFREDIQYEIETNFRKSLNKLTQMEKEMIERHIQAAMEETIKEFLREKE</sequence>
<organism evidence="3 4">
    <name type="scientific">Xanthocytophaga flava</name>
    <dbReference type="NCBI Taxonomy" id="3048013"/>
    <lineage>
        <taxon>Bacteria</taxon>
        <taxon>Pseudomonadati</taxon>
        <taxon>Bacteroidota</taxon>
        <taxon>Cytophagia</taxon>
        <taxon>Cytophagales</taxon>
        <taxon>Rhodocytophagaceae</taxon>
        <taxon>Xanthocytophaga</taxon>
    </lineage>
</organism>
<dbReference type="Pfam" id="PF09414">
    <property type="entry name" value="RNA_ligase"/>
    <property type="match status" value="1"/>
</dbReference>
<evidence type="ECO:0000313" key="3">
    <source>
        <dbReference type="EMBL" id="MDJ1485091.1"/>
    </source>
</evidence>
<dbReference type="RefSeq" id="WP_313987164.1">
    <property type="nucleotide sequence ID" value="NZ_JASJOS010000018.1"/>
</dbReference>
<feature type="domain" description="RNA ligase 2 C-terminal" evidence="2">
    <location>
        <begin position="259"/>
        <end position="336"/>
    </location>
</feature>
<reference evidence="3" key="1">
    <citation type="submission" date="2023-05" db="EMBL/GenBank/DDBJ databases">
        <authorList>
            <person name="Zhang X."/>
        </authorList>
    </citation>
    <scope>NUCLEOTIDE SEQUENCE</scope>
    <source>
        <strain evidence="3">YF14B1</strain>
    </source>
</reference>
<dbReference type="InterPro" id="IPR041948">
    <property type="entry name" value="Rnl1/2_C_sf"/>
</dbReference>
<gene>
    <name evidence="3" type="ORF">QNI16_31625</name>
</gene>
<dbReference type="GO" id="GO:0016874">
    <property type="term" value="F:ligase activity"/>
    <property type="evidence" value="ECO:0007669"/>
    <property type="project" value="UniProtKB-KW"/>
</dbReference>
<evidence type="ECO:0000259" key="2">
    <source>
        <dbReference type="Pfam" id="PF18043"/>
    </source>
</evidence>
<dbReference type="InterPro" id="IPR021122">
    <property type="entry name" value="RNA_ligase_dom_REL/Rnl2"/>
</dbReference>
<proteinExistence type="predicted"/>
<feature type="domain" description="RNA ligase" evidence="1">
    <location>
        <begin position="29"/>
        <end position="233"/>
    </location>
</feature>
<comment type="caution">
    <text evidence="3">The sequence shown here is derived from an EMBL/GenBank/DDBJ whole genome shotgun (WGS) entry which is preliminary data.</text>
</comment>
<dbReference type="Pfam" id="PF18043">
    <property type="entry name" value="T4_Rnl2_C"/>
    <property type="match status" value="1"/>
</dbReference>
<dbReference type="Proteomes" id="UP001241110">
    <property type="component" value="Unassembled WGS sequence"/>
</dbReference>
<protein>
    <submittedName>
        <fullName evidence="3">RNA ligase family protein</fullName>
    </submittedName>
</protein>
<dbReference type="InterPro" id="IPR040609">
    <property type="entry name" value="Rnl2_C"/>
</dbReference>
<accession>A0AAE3QU98</accession>
<dbReference type="EMBL" id="JASJOS010000018">
    <property type="protein sequence ID" value="MDJ1485091.1"/>
    <property type="molecule type" value="Genomic_DNA"/>
</dbReference>
<dbReference type="AlphaFoldDB" id="A0AAE3QU98"/>
<dbReference type="Gene3D" id="3.30.1490.70">
    <property type="match status" value="1"/>
</dbReference>
<dbReference type="Gene3D" id="3.30.470.30">
    <property type="entry name" value="DNA ligase/mRNA capping enzyme"/>
    <property type="match status" value="1"/>
</dbReference>
<evidence type="ECO:0000259" key="1">
    <source>
        <dbReference type="Pfam" id="PF09414"/>
    </source>
</evidence>
<dbReference type="Gene3D" id="1.10.10.1810">
    <property type="entry name" value="RNA ligase"/>
    <property type="match status" value="1"/>
</dbReference>
<evidence type="ECO:0000313" key="4">
    <source>
        <dbReference type="Proteomes" id="UP001241110"/>
    </source>
</evidence>
<dbReference type="SUPFAM" id="SSF56091">
    <property type="entry name" value="DNA ligase/mRNA capping enzyme, catalytic domain"/>
    <property type="match status" value="1"/>
</dbReference>